<keyword evidence="3" id="KW-1185">Reference proteome</keyword>
<gene>
    <name evidence="2" type="ORF">B4U79_14621</name>
</gene>
<proteinExistence type="predicted"/>
<dbReference type="Proteomes" id="UP000285301">
    <property type="component" value="Unassembled WGS sequence"/>
</dbReference>
<accession>A0A3S3SJC0</accession>
<dbReference type="AlphaFoldDB" id="A0A3S3SJC0"/>
<dbReference type="PANTHER" id="PTHR23278">
    <property type="entry name" value="SIDESTEP PROTEIN"/>
    <property type="match status" value="1"/>
</dbReference>
<organism evidence="2 3">
    <name type="scientific">Dinothrombium tinctorium</name>
    <dbReference type="NCBI Taxonomy" id="1965070"/>
    <lineage>
        <taxon>Eukaryota</taxon>
        <taxon>Metazoa</taxon>
        <taxon>Ecdysozoa</taxon>
        <taxon>Arthropoda</taxon>
        <taxon>Chelicerata</taxon>
        <taxon>Arachnida</taxon>
        <taxon>Acari</taxon>
        <taxon>Acariformes</taxon>
        <taxon>Trombidiformes</taxon>
        <taxon>Prostigmata</taxon>
        <taxon>Anystina</taxon>
        <taxon>Parasitengona</taxon>
        <taxon>Trombidioidea</taxon>
        <taxon>Trombidiidae</taxon>
        <taxon>Dinothrombium</taxon>
    </lineage>
</organism>
<feature type="domain" description="Ig-like" evidence="1">
    <location>
        <begin position="1"/>
        <end position="104"/>
    </location>
</feature>
<feature type="non-terminal residue" evidence="2">
    <location>
        <position position="1"/>
    </location>
</feature>
<dbReference type="OrthoDB" id="10006996at2759"/>
<reference evidence="2 3" key="1">
    <citation type="journal article" date="2018" name="Gigascience">
        <title>Genomes of trombidid mites reveal novel predicted allergens and laterally-transferred genes associated with secondary metabolism.</title>
        <authorList>
            <person name="Dong X."/>
            <person name="Chaisiri K."/>
            <person name="Xia D."/>
            <person name="Armstrong S.D."/>
            <person name="Fang Y."/>
            <person name="Donnelly M.J."/>
            <person name="Kadowaki T."/>
            <person name="McGarry J.W."/>
            <person name="Darby A.C."/>
            <person name="Makepeace B.L."/>
        </authorList>
    </citation>
    <scope>NUCLEOTIDE SEQUENCE [LARGE SCALE GENOMIC DNA]</scope>
    <source>
        <strain evidence="2">UoL-WK</strain>
    </source>
</reference>
<name>A0A3S3SJC0_9ACAR</name>
<dbReference type="InterPro" id="IPR007110">
    <property type="entry name" value="Ig-like_dom"/>
</dbReference>
<dbReference type="PANTHER" id="PTHR23278:SF19">
    <property type="entry name" value="OBSCURIN"/>
    <property type="match status" value="1"/>
</dbReference>
<dbReference type="STRING" id="1965070.A0A3S3SJC0"/>
<dbReference type="EMBL" id="NCKU01000596">
    <property type="protein sequence ID" value="RWS14900.1"/>
    <property type="molecule type" value="Genomic_DNA"/>
</dbReference>
<dbReference type="InterPro" id="IPR003599">
    <property type="entry name" value="Ig_sub"/>
</dbReference>
<evidence type="ECO:0000313" key="3">
    <source>
        <dbReference type="Proteomes" id="UP000285301"/>
    </source>
</evidence>
<dbReference type="InterPro" id="IPR013783">
    <property type="entry name" value="Ig-like_fold"/>
</dbReference>
<dbReference type="SUPFAM" id="SSF48726">
    <property type="entry name" value="Immunoglobulin"/>
    <property type="match status" value="1"/>
</dbReference>
<comment type="caution">
    <text evidence="2">The sequence shown here is derived from an EMBL/GenBank/DDBJ whole genome shotgun (WGS) entry which is preliminary data.</text>
</comment>
<dbReference type="Pfam" id="PF07686">
    <property type="entry name" value="V-set"/>
    <property type="match status" value="1"/>
</dbReference>
<evidence type="ECO:0000313" key="2">
    <source>
        <dbReference type="EMBL" id="RWS14900.1"/>
    </source>
</evidence>
<evidence type="ECO:0000259" key="1">
    <source>
        <dbReference type="PROSITE" id="PS50835"/>
    </source>
</evidence>
<sequence>FSQYIASIGEKIGIQCNASFWGDDDVVSLILWYKGNTGVPLYSIDARDTPLLEAKHITSESRLYLNVSLSPPMLFINPIELSDSGEYRCRIDYASDRTQNSIVSLQVVAIKNKAKRSFHIFLNTNLRLYQSLFTVPPKEVIIMDTEGQRLEGIVGPYDEGTNLSLICQSYGGIVSSFYYKVD</sequence>
<dbReference type="InterPro" id="IPR013106">
    <property type="entry name" value="Ig_V-set"/>
</dbReference>
<dbReference type="SMART" id="SM00409">
    <property type="entry name" value="IG"/>
    <property type="match status" value="1"/>
</dbReference>
<dbReference type="PROSITE" id="PS50835">
    <property type="entry name" value="IG_LIKE"/>
    <property type="match status" value="1"/>
</dbReference>
<protein>
    <submittedName>
        <fullName evidence="2">CD80-like C2-set immunoglobulin domain containing protein</fullName>
    </submittedName>
</protein>
<dbReference type="InterPro" id="IPR036179">
    <property type="entry name" value="Ig-like_dom_sf"/>
</dbReference>
<dbReference type="Gene3D" id="2.60.40.10">
    <property type="entry name" value="Immunoglobulins"/>
    <property type="match status" value="1"/>
</dbReference>